<gene>
    <name evidence="2" type="ORF">OKJ99_36105</name>
</gene>
<dbReference type="EMBL" id="JAOZYC010000174">
    <property type="protein sequence ID" value="MEB8342932.1"/>
    <property type="molecule type" value="Genomic_DNA"/>
</dbReference>
<proteinExistence type="predicted"/>
<evidence type="ECO:0000256" key="1">
    <source>
        <dbReference type="SAM" id="MobiDB-lite"/>
    </source>
</evidence>
<evidence type="ECO:0008006" key="4">
    <source>
        <dbReference type="Google" id="ProtNLM"/>
    </source>
</evidence>
<organism evidence="2 3">
    <name type="scientific">Streptomyces endophyticus</name>
    <dbReference type="NCBI Taxonomy" id="714166"/>
    <lineage>
        <taxon>Bacteria</taxon>
        <taxon>Bacillati</taxon>
        <taxon>Actinomycetota</taxon>
        <taxon>Actinomycetes</taxon>
        <taxon>Kitasatosporales</taxon>
        <taxon>Streptomycetaceae</taxon>
        <taxon>Streptomyces</taxon>
    </lineage>
</organism>
<comment type="caution">
    <text evidence="2">The sequence shown here is derived from an EMBL/GenBank/DDBJ whole genome shotgun (WGS) entry which is preliminary data.</text>
</comment>
<dbReference type="Proteomes" id="UP001354931">
    <property type="component" value="Unassembled WGS sequence"/>
</dbReference>
<dbReference type="RefSeq" id="WP_326022517.1">
    <property type="nucleotide sequence ID" value="NZ_JAOZYC010000174.1"/>
</dbReference>
<reference evidence="2 3" key="1">
    <citation type="submission" date="2022-10" db="EMBL/GenBank/DDBJ databases">
        <authorList>
            <person name="Xie J."/>
            <person name="Shen N."/>
        </authorList>
    </citation>
    <scope>NUCLEOTIDE SEQUENCE [LARGE SCALE GENOMIC DNA]</scope>
    <source>
        <strain evidence="2 3">YIM65594</strain>
    </source>
</reference>
<keyword evidence="3" id="KW-1185">Reference proteome</keyword>
<feature type="compositionally biased region" description="Basic and acidic residues" evidence="1">
    <location>
        <begin position="45"/>
        <end position="66"/>
    </location>
</feature>
<name>A0ABU6FH24_9ACTN</name>
<sequence length="66" mass="7375">MLIVALLLLPTMALLLLGMDRIEDRMDGVSRTGSGHHRLRHLRLVHGDEQSSRETKSTRQAGREAA</sequence>
<feature type="region of interest" description="Disordered" evidence="1">
    <location>
        <begin position="43"/>
        <end position="66"/>
    </location>
</feature>
<evidence type="ECO:0000313" key="3">
    <source>
        <dbReference type="Proteomes" id="UP001354931"/>
    </source>
</evidence>
<evidence type="ECO:0000313" key="2">
    <source>
        <dbReference type="EMBL" id="MEB8342932.1"/>
    </source>
</evidence>
<protein>
    <recommendedName>
        <fullName evidence="4">Secreted protein</fullName>
    </recommendedName>
</protein>
<accession>A0ABU6FH24</accession>